<feature type="compositionally biased region" description="Basic and acidic residues" evidence="2">
    <location>
        <begin position="948"/>
        <end position="958"/>
    </location>
</feature>
<feature type="region of interest" description="Disordered" evidence="2">
    <location>
        <begin position="700"/>
        <end position="750"/>
    </location>
</feature>
<dbReference type="FunFam" id="1.20.1260.60:FF:000003">
    <property type="entry name" value="IST1-like protein isoform A"/>
    <property type="match status" value="1"/>
</dbReference>
<proteinExistence type="inferred from homology"/>
<accession>A0A9W7IJF3</accession>
<feature type="compositionally biased region" description="Basic and acidic residues" evidence="2">
    <location>
        <begin position="361"/>
        <end position="370"/>
    </location>
</feature>
<feature type="region of interest" description="Disordered" evidence="2">
    <location>
        <begin position="559"/>
        <end position="582"/>
    </location>
</feature>
<feature type="compositionally biased region" description="Polar residues" evidence="2">
    <location>
        <begin position="1073"/>
        <end position="1084"/>
    </location>
</feature>
<comment type="caution">
    <text evidence="3">The sequence shown here is derived from an EMBL/GenBank/DDBJ whole genome shotgun (WGS) entry which is preliminary data.</text>
</comment>
<reference evidence="3" key="1">
    <citation type="submission" date="2023-05" db="EMBL/GenBank/DDBJ databases">
        <title>Genome and transcriptome analyses reveal genes involved in the formation of fine ridges on petal epidermal cells in Hibiscus trionum.</title>
        <authorList>
            <person name="Koshimizu S."/>
            <person name="Masuda S."/>
            <person name="Ishii T."/>
            <person name="Shirasu K."/>
            <person name="Hoshino A."/>
            <person name="Arita M."/>
        </authorList>
    </citation>
    <scope>NUCLEOTIDE SEQUENCE</scope>
    <source>
        <strain evidence="3">Hamamatsu line</strain>
    </source>
</reference>
<feature type="compositionally biased region" description="Basic and acidic residues" evidence="2">
    <location>
        <begin position="1085"/>
        <end position="1095"/>
    </location>
</feature>
<gene>
    <name evidence="3" type="ORF">HRI_003447500</name>
</gene>
<comment type="similarity">
    <text evidence="1">Belongs to the IST1 family.</text>
</comment>
<evidence type="ECO:0000313" key="4">
    <source>
        <dbReference type="Proteomes" id="UP001165190"/>
    </source>
</evidence>
<feature type="region of interest" description="Disordered" evidence="2">
    <location>
        <begin position="215"/>
        <end position="286"/>
    </location>
</feature>
<dbReference type="PANTHER" id="PTHR12161:SF13">
    <property type="entry name" value="REGULATOR OF VPS4 ACTIVITY IN THE MVB PATHWAY PROTEIN"/>
    <property type="match status" value="1"/>
</dbReference>
<name>A0A9W7IJF3_HIBTR</name>
<dbReference type="AlphaFoldDB" id="A0A9W7IJF3"/>
<evidence type="ECO:0000256" key="1">
    <source>
        <dbReference type="ARBA" id="ARBA00005536"/>
    </source>
</evidence>
<dbReference type="InterPro" id="IPR005061">
    <property type="entry name" value="Ist1"/>
</dbReference>
<dbReference type="OrthoDB" id="29853at2759"/>
<dbReference type="PANTHER" id="PTHR12161">
    <property type="entry name" value="IST1 FAMILY MEMBER"/>
    <property type="match status" value="1"/>
</dbReference>
<dbReference type="GO" id="GO:0015031">
    <property type="term" value="P:protein transport"/>
    <property type="evidence" value="ECO:0007669"/>
    <property type="project" value="InterPro"/>
</dbReference>
<feature type="compositionally biased region" description="Polar residues" evidence="2">
    <location>
        <begin position="861"/>
        <end position="882"/>
    </location>
</feature>
<feature type="compositionally biased region" description="Polar residues" evidence="2">
    <location>
        <begin position="215"/>
        <end position="236"/>
    </location>
</feature>
<dbReference type="EMBL" id="BSYR01000030">
    <property type="protein sequence ID" value="GMI97782.1"/>
    <property type="molecule type" value="Genomic_DNA"/>
</dbReference>
<feature type="compositionally biased region" description="Low complexity" evidence="2">
    <location>
        <begin position="247"/>
        <end position="258"/>
    </location>
</feature>
<sequence>MFRRSFKPDKCKLALKLAIPRIKLMKNKREARFKQLKRELAQLLESGKDQTARIRVEHVVNEEKTMAAYDLLEIYCELIVARMPMIESQKNCPIDLKEAISSVIFASARCEEIPELKDVTKHLTAKYGKDFTSSALELRPDCGVGRLLVEKLSIKPPDGQTKLKILTAIAEEHNIKWDPESFGAKESKIYDDLINGPNALLEATKIPAGRPIAQASTSHYEQRPTSVQVPSLNVQSPKHIAKNDVPSSFNEHSSRSSSNPKNFDYSNTTANSSISSGTYPPRSTTRETEYQGMEFRNSFYGNESAFPSPRQHGNMEFKDAAAAAMAAAESAERASMDARAAAEHLGNISQQYSMESNMSAHDMRDEEPRKNTGSTSQYEHHARHPVNNSFHGRNSTNCEQTDSTEQHNRTGEAENGLSNIMRNDDKSTCGSSKSTAAAFNEKPLVTNQTPDAYSQRNTSVGRQMEHFGEVSMKRNSGNEMHMHFVNGLHGIKNPQNVDHHEVKDGEQSRYSSSHSRSNTFRDDCDVASNLNWQKSQNDLRNSDEKKQFVNELHDRTTSDFTDYQEGRIGKQSSSSSSSSSNTFADDLHVVSDLNCPKPGIFSVENSFLFKDKESLQRSTIETTYFYDNASAVFDDYGSHLEEEHKVHEYGMNFSSPFQKSPTHPCPCTHSWSTGKKVESPEVSISQSHIFSEKRSTPVFFESSTTSAGPSHVDDLPPTFDNYGPSSESEEEVDKFDRNNNSSIGSQKKNLVSHQAGNSIFDQPLSGGMEDTVLSTDSGLEESKELNLGKLTDGLRNKGYMHPPSARFKQSSPPLVEVSVSSGSYNREPKAGPSHVDDLPPAFDNYGPSSESEEEVDKFDRNNNSSIGSQKKNFSHQAGNSIFDQPLSGGMEDTELSMDSSLEESKELNLGKLTDGLRNKGYMHPPSGRFKQSSPPLVEDSVSSGSYNREPKGSDEVSRKLNMRASVTHFDSSDDEEERSKHISSSTRDQYNRMPSFEDRRSTFTAPVPGNSDSDEDLPKTSSMAHSRTVFSHKKNVSPSNSPRHSTLETTLCSETMEKNSSSRSLGADEATSKLVSETKTSSSDETLKMSEKEQPHTSVPEIVSLSSAESSEAQTSIGERSTHVHPKLPDYDTLTTFLNSLKQNRP</sequence>
<feature type="compositionally biased region" description="Polar residues" evidence="2">
    <location>
        <begin position="929"/>
        <end position="946"/>
    </location>
</feature>
<keyword evidence="4" id="KW-1185">Reference proteome</keyword>
<feature type="compositionally biased region" description="Polar residues" evidence="2">
    <location>
        <begin position="347"/>
        <end position="359"/>
    </location>
</feature>
<feature type="compositionally biased region" description="Low complexity" evidence="2">
    <location>
        <begin position="508"/>
        <end position="517"/>
    </location>
</feature>
<feature type="region of interest" description="Disordered" evidence="2">
    <location>
        <begin position="347"/>
        <end position="433"/>
    </location>
</feature>
<dbReference type="InterPro" id="IPR042277">
    <property type="entry name" value="IST1-like"/>
</dbReference>
<feature type="region of interest" description="Disordered" evidence="2">
    <location>
        <begin position="801"/>
        <end position="1130"/>
    </location>
</feature>
<feature type="compositionally biased region" description="Polar residues" evidence="2">
    <location>
        <begin position="1104"/>
        <end position="1119"/>
    </location>
</feature>
<feature type="compositionally biased region" description="Polar residues" evidence="2">
    <location>
        <begin position="259"/>
        <end position="283"/>
    </location>
</feature>
<dbReference type="Pfam" id="PF03398">
    <property type="entry name" value="Ist1"/>
    <property type="match status" value="1"/>
</dbReference>
<feature type="region of interest" description="Disordered" evidence="2">
    <location>
        <begin position="489"/>
        <end position="522"/>
    </location>
</feature>
<feature type="compositionally biased region" description="Basic and acidic residues" evidence="2">
    <location>
        <begin position="826"/>
        <end position="837"/>
    </location>
</feature>
<feature type="compositionally biased region" description="Polar residues" evidence="2">
    <location>
        <begin position="738"/>
        <end position="750"/>
    </location>
</feature>
<feature type="compositionally biased region" description="Polar residues" evidence="2">
    <location>
        <begin position="1019"/>
        <end position="1029"/>
    </location>
</feature>
<organism evidence="3 4">
    <name type="scientific">Hibiscus trionum</name>
    <name type="common">Flower of an hour</name>
    <dbReference type="NCBI Taxonomy" id="183268"/>
    <lineage>
        <taxon>Eukaryota</taxon>
        <taxon>Viridiplantae</taxon>
        <taxon>Streptophyta</taxon>
        <taxon>Embryophyta</taxon>
        <taxon>Tracheophyta</taxon>
        <taxon>Spermatophyta</taxon>
        <taxon>Magnoliopsida</taxon>
        <taxon>eudicotyledons</taxon>
        <taxon>Gunneridae</taxon>
        <taxon>Pentapetalae</taxon>
        <taxon>rosids</taxon>
        <taxon>malvids</taxon>
        <taxon>Malvales</taxon>
        <taxon>Malvaceae</taxon>
        <taxon>Malvoideae</taxon>
        <taxon>Hibiscus</taxon>
    </lineage>
</organism>
<evidence type="ECO:0000256" key="2">
    <source>
        <dbReference type="SAM" id="MobiDB-lite"/>
    </source>
</evidence>
<feature type="compositionally biased region" description="Polar residues" evidence="2">
    <location>
        <begin position="386"/>
        <end position="403"/>
    </location>
</feature>
<protein>
    <recommendedName>
        <fullName evidence="5">Regulator of Vps4 activity in the MVB pathway protein</fullName>
    </recommendedName>
</protein>
<evidence type="ECO:0000313" key="3">
    <source>
        <dbReference type="EMBL" id="GMI97782.1"/>
    </source>
</evidence>
<feature type="compositionally biased region" description="Polar residues" evidence="2">
    <location>
        <begin position="1036"/>
        <end position="1064"/>
    </location>
</feature>
<evidence type="ECO:0008006" key="5">
    <source>
        <dbReference type="Google" id="ProtNLM"/>
    </source>
</evidence>
<dbReference type="Gene3D" id="1.20.1260.60">
    <property type="entry name" value="Vacuolar protein sorting-associated protein Ist1"/>
    <property type="match status" value="1"/>
</dbReference>
<dbReference type="Proteomes" id="UP001165190">
    <property type="component" value="Unassembled WGS sequence"/>
</dbReference>
<feature type="compositionally biased region" description="Basic and acidic residues" evidence="2">
    <location>
        <begin position="497"/>
        <end position="507"/>
    </location>
</feature>
<feature type="compositionally biased region" description="Low complexity" evidence="2">
    <location>
        <begin position="810"/>
        <end position="823"/>
    </location>
</feature>